<gene>
    <name evidence="2" type="primary">cutA</name>
    <name evidence="2" type="ORF">GCM10011316_07210</name>
</gene>
<evidence type="ECO:0000313" key="2">
    <source>
        <dbReference type="EMBL" id="GGB37638.1"/>
    </source>
</evidence>
<reference evidence="2" key="2">
    <citation type="submission" date="2020-09" db="EMBL/GenBank/DDBJ databases">
        <authorList>
            <person name="Sun Q."/>
            <person name="Zhou Y."/>
        </authorList>
    </citation>
    <scope>NUCLEOTIDE SEQUENCE</scope>
    <source>
        <strain evidence="2">CGMCC 1.12426</strain>
    </source>
</reference>
<sequence>MAIAVCTTTGTREEARAIARACVEARLVACAHLDEIESCFFWDGAMQEEREVRVMLKTIEESYDAVVDMIQKHHSYEEPAIYAFKIDVGSASYLQWILDNSCGA</sequence>
<dbReference type="InterPro" id="IPR004323">
    <property type="entry name" value="Ion_tolerance_CutA"/>
</dbReference>
<dbReference type="RefSeq" id="WP_150494523.1">
    <property type="nucleotide sequence ID" value="NZ_BMFA01000001.1"/>
</dbReference>
<name>A0A916WX82_9HYPH</name>
<proteinExistence type="inferred from homology"/>
<dbReference type="GO" id="GO:0010038">
    <property type="term" value="P:response to metal ion"/>
    <property type="evidence" value="ECO:0007669"/>
    <property type="project" value="InterPro"/>
</dbReference>
<dbReference type="OrthoDB" id="37622at2"/>
<dbReference type="Pfam" id="PF03091">
    <property type="entry name" value="CutA1"/>
    <property type="match status" value="1"/>
</dbReference>
<evidence type="ECO:0000256" key="1">
    <source>
        <dbReference type="ARBA" id="ARBA00010169"/>
    </source>
</evidence>
<dbReference type="SUPFAM" id="SSF54913">
    <property type="entry name" value="GlnB-like"/>
    <property type="match status" value="1"/>
</dbReference>
<evidence type="ECO:0000313" key="3">
    <source>
        <dbReference type="Proteomes" id="UP000605148"/>
    </source>
</evidence>
<comment type="caution">
    <text evidence="2">The sequence shown here is derived from an EMBL/GenBank/DDBJ whole genome shotgun (WGS) entry which is preliminary data.</text>
</comment>
<dbReference type="GO" id="GO:0005507">
    <property type="term" value="F:copper ion binding"/>
    <property type="evidence" value="ECO:0007669"/>
    <property type="project" value="TreeGrafter"/>
</dbReference>
<dbReference type="PANTHER" id="PTHR23419:SF8">
    <property type="entry name" value="FI09726P"/>
    <property type="match status" value="1"/>
</dbReference>
<accession>A0A916WX82</accession>
<dbReference type="Proteomes" id="UP000605148">
    <property type="component" value="Unassembled WGS sequence"/>
</dbReference>
<dbReference type="AlphaFoldDB" id="A0A916WX82"/>
<organism evidence="2 3">
    <name type="scientific">Roseibium aquae</name>
    <dbReference type="NCBI Taxonomy" id="1323746"/>
    <lineage>
        <taxon>Bacteria</taxon>
        <taxon>Pseudomonadati</taxon>
        <taxon>Pseudomonadota</taxon>
        <taxon>Alphaproteobacteria</taxon>
        <taxon>Hyphomicrobiales</taxon>
        <taxon>Stappiaceae</taxon>
        <taxon>Roseibium</taxon>
    </lineage>
</organism>
<dbReference type="InterPro" id="IPR015867">
    <property type="entry name" value="N-reg_PII/ATP_PRibTrfase_C"/>
</dbReference>
<comment type="similarity">
    <text evidence="1">Belongs to the CutA family.</text>
</comment>
<dbReference type="Gene3D" id="3.30.70.120">
    <property type="match status" value="1"/>
</dbReference>
<dbReference type="InterPro" id="IPR011322">
    <property type="entry name" value="N-reg_PII-like_a/b"/>
</dbReference>
<keyword evidence="3" id="KW-1185">Reference proteome</keyword>
<dbReference type="PANTHER" id="PTHR23419">
    <property type="entry name" value="DIVALENT CATION TOLERANCE CUTA-RELATED"/>
    <property type="match status" value="1"/>
</dbReference>
<dbReference type="EMBL" id="BMFA01000001">
    <property type="protein sequence ID" value="GGB37638.1"/>
    <property type="molecule type" value="Genomic_DNA"/>
</dbReference>
<protein>
    <submittedName>
        <fullName evidence="2">Cytochrome c biogenesis protein</fullName>
    </submittedName>
</protein>
<reference evidence="2" key="1">
    <citation type="journal article" date="2014" name="Int. J. Syst. Evol. Microbiol.">
        <title>Complete genome sequence of Corynebacterium casei LMG S-19264T (=DSM 44701T), isolated from a smear-ripened cheese.</title>
        <authorList>
            <consortium name="US DOE Joint Genome Institute (JGI-PGF)"/>
            <person name="Walter F."/>
            <person name="Albersmeier A."/>
            <person name="Kalinowski J."/>
            <person name="Ruckert C."/>
        </authorList>
    </citation>
    <scope>NUCLEOTIDE SEQUENCE</scope>
    <source>
        <strain evidence="2">CGMCC 1.12426</strain>
    </source>
</reference>